<organism evidence="1 2">
    <name type="scientific">Nocardia higoensis</name>
    <dbReference type="NCBI Taxonomy" id="228599"/>
    <lineage>
        <taxon>Bacteria</taxon>
        <taxon>Bacillati</taxon>
        <taxon>Actinomycetota</taxon>
        <taxon>Actinomycetes</taxon>
        <taxon>Mycobacteriales</taxon>
        <taxon>Nocardiaceae</taxon>
        <taxon>Nocardia</taxon>
    </lineage>
</organism>
<dbReference type="RefSeq" id="WP_195002742.1">
    <property type="nucleotide sequence ID" value="NZ_JADLQN010000002.1"/>
</dbReference>
<accession>A0ABS0DBJ9</accession>
<dbReference type="InterPro" id="IPR014942">
    <property type="entry name" value="AbiEii"/>
</dbReference>
<sequence length="255" mass="27961">MNIDEREAVADRFGVSPEQVERDHLISHLLAAISDRFGDRLHFIGGTALSRTHLTNGRLSEDIDLVALGSRTALAAELDAALPRAVARTHGRLEWMPALTATADTCAANLRSAQGLSVKIQLLSSRNRTLWPTESRILEQRYGDAPPAELFVPTLPAFAAAKTATWHDRRAPRDLWDLWALVAIDGIDHAAAELYRRYGPTNRLPGAHLFDRPPADDAWNSQLAGQTRLDITAAEALRKVREAWARLSPTGDSGG</sequence>
<keyword evidence="2" id="KW-1185">Reference proteome</keyword>
<evidence type="ECO:0000313" key="1">
    <source>
        <dbReference type="EMBL" id="MBF6355857.1"/>
    </source>
</evidence>
<gene>
    <name evidence="1" type="ORF">IU449_15090</name>
</gene>
<evidence type="ECO:0000313" key="2">
    <source>
        <dbReference type="Proteomes" id="UP000707731"/>
    </source>
</evidence>
<dbReference type="EMBL" id="JADLQN010000002">
    <property type="protein sequence ID" value="MBF6355857.1"/>
    <property type="molecule type" value="Genomic_DNA"/>
</dbReference>
<comment type="caution">
    <text evidence="1">The sequence shown here is derived from an EMBL/GenBank/DDBJ whole genome shotgun (WGS) entry which is preliminary data.</text>
</comment>
<dbReference type="GO" id="GO:0016740">
    <property type="term" value="F:transferase activity"/>
    <property type="evidence" value="ECO:0007669"/>
    <property type="project" value="UniProtKB-KW"/>
</dbReference>
<proteinExistence type="predicted"/>
<dbReference type="Proteomes" id="UP000707731">
    <property type="component" value="Unassembled WGS sequence"/>
</dbReference>
<reference evidence="1 2" key="1">
    <citation type="submission" date="2020-10" db="EMBL/GenBank/DDBJ databases">
        <title>Identification of Nocardia species via Next-generation sequencing and recognition of intraspecies genetic diversity.</title>
        <authorList>
            <person name="Li P."/>
            <person name="Li P."/>
            <person name="Lu B."/>
        </authorList>
    </citation>
    <scope>NUCLEOTIDE SEQUENCE [LARGE SCALE GENOMIC DNA]</scope>
    <source>
        <strain evidence="1 2">BJ06-0143</strain>
    </source>
</reference>
<keyword evidence="1" id="KW-0808">Transferase</keyword>
<protein>
    <submittedName>
        <fullName evidence="1">Nucleotidyl transferase AbiEii/AbiGii toxin family protein</fullName>
    </submittedName>
</protein>
<dbReference type="Pfam" id="PF08843">
    <property type="entry name" value="AbiEii"/>
    <property type="match status" value="1"/>
</dbReference>
<name>A0ABS0DBJ9_9NOCA</name>
<dbReference type="Gene3D" id="3.10.450.620">
    <property type="entry name" value="JHP933, nucleotidyltransferase-like core domain"/>
    <property type="match status" value="1"/>
</dbReference>